<evidence type="ECO:0000313" key="1">
    <source>
        <dbReference type="EMBL" id="CAH0112346.1"/>
    </source>
</evidence>
<sequence length="53" mass="6049">MSKSNPDSGPCTLKIILKNNRKFAALQILSEVPMIEVHGQFEEYFVTVRLLEL</sequence>
<evidence type="ECO:0000313" key="2">
    <source>
        <dbReference type="Proteomes" id="UP000789390"/>
    </source>
</evidence>
<dbReference type="Proteomes" id="UP000789390">
    <property type="component" value="Unassembled WGS sequence"/>
</dbReference>
<dbReference type="OrthoDB" id="7880149at2759"/>
<keyword evidence="2" id="KW-1185">Reference proteome</keyword>
<dbReference type="EMBL" id="CAKKLH010000325">
    <property type="protein sequence ID" value="CAH0112346.1"/>
    <property type="molecule type" value="Genomic_DNA"/>
</dbReference>
<reference evidence="1" key="1">
    <citation type="submission" date="2021-11" db="EMBL/GenBank/DDBJ databases">
        <authorList>
            <person name="Schell T."/>
        </authorList>
    </citation>
    <scope>NUCLEOTIDE SEQUENCE</scope>
    <source>
        <strain evidence="1">M5</strain>
    </source>
</reference>
<accession>A0A8J2S0G2</accession>
<comment type="caution">
    <text evidence="1">The sequence shown here is derived from an EMBL/GenBank/DDBJ whole genome shotgun (WGS) entry which is preliminary data.</text>
</comment>
<name>A0A8J2S0G2_9CRUS</name>
<dbReference type="AlphaFoldDB" id="A0A8J2S0G2"/>
<dbReference type="InterPro" id="IPR028043">
    <property type="entry name" value="PAAT-like"/>
</dbReference>
<proteinExistence type="predicted"/>
<organism evidence="1 2">
    <name type="scientific">Daphnia galeata</name>
    <dbReference type="NCBI Taxonomy" id="27404"/>
    <lineage>
        <taxon>Eukaryota</taxon>
        <taxon>Metazoa</taxon>
        <taxon>Ecdysozoa</taxon>
        <taxon>Arthropoda</taxon>
        <taxon>Crustacea</taxon>
        <taxon>Branchiopoda</taxon>
        <taxon>Diplostraca</taxon>
        <taxon>Cladocera</taxon>
        <taxon>Anomopoda</taxon>
        <taxon>Daphniidae</taxon>
        <taxon>Daphnia</taxon>
    </lineage>
</organism>
<protein>
    <submittedName>
        <fullName evidence="1">Uncharacterized protein</fullName>
    </submittedName>
</protein>
<dbReference type="Pfam" id="PF14958">
    <property type="entry name" value="PAAT-like"/>
    <property type="match status" value="1"/>
</dbReference>
<gene>
    <name evidence="1" type="ORF">DGAL_LOCUS16061</name>
</gene>